<protein>
    <submittedName>
        <fullName evidence="2">TAF2 isoform 2</fullName>
    </submittedName>
</protein>
<evidence type="ECO:0000313" key="2">
    <source>
        <dbReference type="EMBL" id="PNJ76366.1"/>
    </source>
</evidence>
<dbReference type="EMBL" id="NDHI03003373">
    <property type="protein sequence ID" value="PNJ76366.1"/>
    <property type="molecule type" value="Genomic_DNA"/>
</dbReference>
<comment type="caution">
    <text evidence="2">The sequence shown here is derived from an EMBL/GenBank/DDBJ whole genome shotgun (WGS) entry which is preliminary data.</text>
</comment>
<proteinExistence type="predicted"/>
<name>A0A2J8X2Y1_PONAB</name>
<evidence type="ECO:0000256" key="1">
    <source>
        <dbReference type="SAM" id="MobiDB-lite"/>
    </source>
</evidence>
<dbReference type="AlphaFoldDB" id="A0A2J8X2Y1"/>
<gene>
    <name evidence="2" type="ORF">CR201_G0005550</name>
</gene>
<sequence>MPLAGVEPARMNRKKGDKGFESPRPYKLTHQVVCINNINFQRKSVVEKPQLFFQCLCSCS</sequence>
<organism evidence="2">
    <name type="scientific">Pongo abelii</name>
    <name type="common">Sumatran orangutan</name>
    <name type="synonym">Pongo pygmaeus abelii</name>
    <dbReference type="NCBI Taxonomy" id="9601"/>
    <lineage>
        <taxon>Eukaryota</taxon>
        <taxon>Metazoa</taxon>
        <taxon>Chordata</taxon>
        <taxon>Craniata</taxon>
        <taxon>Vertebrata</taxon>
        <taxon>Euteleostomi</taxon>
        <taxon>Mammalia</taxon>
        <taxon>Eutheria</taxon>
        <taxon>Euarchontoglires</taxon>
        <taxon>Primates</taxon>
        <taxon>Haplorrhini</taxon>
        <taxon>Catarrhini</taxon>
        <taxon>Hominidae</taxon>
        <taxon>Pongo</taxon>
    </lineage>
</organism>
<accession>A0A2J8X2Y1</accession>
<feature type="region of interest" description="Disordered" evidence="1">
    <location>
        <begin position="1"/>
        <end position="23"/>
    </location>
</feature>
<reference evidence="2" key="1">
    <citation type="submission" date="2017-12" db="EMBL/GenBank/DDBJ databases">
        <title>High-resolution comparative analysis of great ape genomes.</title>
        <authorList>
            <person name="Pollen A."/>
            <person name="Hastie A."/>
            <person name="Hormozdiari F."/>
            <person name="Dougherty M."/>
            <person name="Liu R."/>
            <person name="Chaisson M."/>
            <person name="Hoppe E."/>
            <person name="Hill C."/>
            <person name="Pang A."/>
            <person name="Hillier L."/>
            <person name="Baker C."/>
            <person name="Armstrong J."/>
            <person name="Shendure J."/>
            <person name="Paten B."/>
            <person name="Wilson R."/>
            <person name="Chao H."/>
            <person name="Schneider V."/>
            <person name="Ventura M."/>
            <person name="Kronenberg Z."/>
            <person name="Murali S."/>
            <person name="Gordon D."/>
            <person name="Cantsilieris S."/>
            <person name="Munson K."/>
            <person name="Nelson B."/>
            <person name="Raja A."/>
            <person name="Underwood J."/>
            <person name="Diekhans M."/>
            <person name="Fiddes I."/>
            <person name="Haussler D."/>
            <person name="Eichler E."/>
        </authorList>
    </citation>
    <scope>NUCLEOTIDE SEQUENCE [LARGE SCALE GENOMIC DNA]</scope>
    <source>
        <strain evidence="2">Susie</strain>
    </source>
</reference>